<dbReference type="PROSITE" id="PS50035">
    <property type="entry name" value="PLD"/>
    <property type="match status" value="2"/>
</dbReference>
<name>A0AAN6N1G8_9PEZI</name>
<evidence type="ECO:0000259" key="1">
    <source>
        <dbReference type="PROSITE" id="PS50035"/>
    </source>
</evidence>
<dbReference type="InterPro" id="IPR025202">
    <property type="entry name" value="PLD-like_dom"/>
</dbReference>
<sequence length="521" mass="58349">MDHRSGFVREFLERLESQSRGTRQWQNTDLPNYNVCDARDQELVISHSTPLNFQLGTGASLFTSALIPAILSAKSEIILVTCFWAPSQILLSIRDALAEIATQRRCLIQGARSRGAHSIQPLRIRICFSSRSFLQRLFHPQSRDGYIYPPSTWCTELGLPGPSLLEAGGIDLVVKSLFFLPFSVMHPKFIIIDRQRALIPSCNVSWESWLEGCVEIAGDAVLGLMSFYARTWDRSLDVRQPVAHSDAEVLAVNSQHASPSLIRSSADYLARFSPTATPLLTLILPSSHHRNPDFRPLPWQRSPRVPGTPLNVALLQLFEQAQHTIYIQTPNLTCEPVVSALLDALRRGVDVTIVTNRKMMLLEQLITAGTTTSWRVRSLVRRFSKLRAAHSKRHPRSGGFRALPTDEGADMMDDLEAAPVQLGHLLVSYFRARPHGDRWQSSAEVQMEGEEPVHSHVKLTIVDEEYTVLGSGNMDRASWYTSQELGILLQDREFAAAVKAGVDRVLDGRLDRSFDSAREPT</sequence>
<dbReference type="InterPro" id="IPR001736">
    <property type="entry name" value="PLipase_D/transphosphatidylase"/>
</dbReference>
<dbReference type="CDD" id="cd00138">
    <property type="entry name" value="PLDc_SF"/>
    <property type="match status" value="1"/>
</dbReference>
<dbReference type="SUPFAM" id="SSF56024">
    <property type="entry name" value="Phospholipase D/nuclease"/>
    <property type="match status" value="2"/>
</dbReference>
<dbReference type="EMBL" id="MU853854">
    <property type="protein sequence ID" value="KAK3937435.1"/>
    <property type="molecule type" value="Genomic_DNA"/>
</dbReference>
<keyword evidence="3" id="KW-1185">Reference proteome</keyword>
<gene>
    <name evidence="2" type="ORF">QBC46DRAFT_416158</name>
</gene>
<dbReference type="GO" id="GO:0032049">
    <property type="term" value="P:cardiolipin biosynthetic process"/>
    <property type="evidence" value="ECO:0007669"/>
    <property type="project" value="UniProtKB-ARBA"/>
</dbReference>
<dbReference type="GO" id="GO:0030572">
    <property type="term" value="F:phosphatidyltransferase activity"/>
    <property type="evidence" value="ECO:0007669"/>
    <property type="project" value="UniProtKB-ARBA"/>
</dbReference>
<reference evidence="3" key="1">
    <citation type="journal article" date="2023" name="Mol. Phylogenet. Evol.">
        <title>Genome-scale phylogeny and comparative genomics of the fungal order Sordariales.</title>
        <authorList>
            <person name="Hensen N."/>
            <person name="Bonometti L."/>
            <person name="Westerberg I."/>
            <person name="Brannstrom I.O."/>
            <person name="Guillou S."/>
            <person name="Cros-Aarteil S."/>
            <person name="Calhoun S."/>
            <person name="Haridas S."/>
            <person name="Kuo A."/>
            <person name="Mondo S."/>
            <person name="Pangilinan J."/>
            <person name="Riley R."/>
            <person name="LaButti K."/>
            <person name="Andreopoulos B."/>
            <person name="Lipzen A."/>
            <person name="Chen C."/>
            <person name="Yan M."/>
            <person name="Daum C."/>
            <person name="Ng V."/>
            <person name="Clum A."/>
            <person name="Steindorff A."/>
            <person name="Ohm R.A."/>
            <person name="Martin F."/>
            <person name="Silar P."/>
            <person name="Natvig D.O."/>
            <person name="Lalanne C."/>
            <person name="Gautier V."/>
            <person name="Ament-Velasquez S.L."/>
            <person name="Kruys A."/>
            <person name="Hutchinson M.I."/>
            <person name="Powell A.J."/>
            <person name="Barry K."/>
            <person name="Miller A.N."/>
            <person name="Grigoriev I.V."/>
            <person name="Debuchy R."/>
            <person name="Gladieux P."/>
            <person name="Hiltunen Thoren M."/>
            <person name="Johannesson H."/>
        </authorList>
    </citation>
    <scope>NUCLEOTIDE SEQUENCE [LARGE SCALE GENOMIC DNA]</scope>
    <source>
        <strain evidence="3">CBS 340.73</strain>
    </source>
</reference>
<comment type="caution">
    <text evidence="2">The sequence shown here is derived from an EMBL/GenBank/DDBJ whole genome shotgun (WGS) entry which is preliminary data.</text>
</comment>
<proteinExistence type="predicted"/>
<dbReference type="AlphaFoldDB" id="A0AAN6N1G8"/>
<dbReference type="Gene3D" id="3.30.870.10">
    <property type="entry name" value="Endonuclease Chain A"/>
    <property type="match status" value="2"/>
</dbReference>
<feature type="domain" description="PLD phosphodiesterase" evidence="1">
    <location>
        <begin position="181"/>
        <end position="208"/>
    </location>
</feature>
<dbReference type="PANTHER" id="PTHR21248">
    <property type="entry name" value="CARDIOLIPIN SYNTHASE"/>
    <property type="match status" value="1"/>
</dbReference>
<evidence type="ECO:0000313" key="3">
    <source>
        <dbReference type="Proteomes" id="UP001303473"/>
    </source>
</evidence>
<protein>
    <recommendedName>
        <fullName evidence="1">PLD phosphodiesterase domain-containing protein</fullName>
    </recommendedName>
</protein>
<organism evidence="2 3">
    <name type="scientific">Diplogelasinospora grovesii</name>
    <dbReference type="NCBI Taxonomy" id="303347"/>
    <lineage>
        <taxon>Eukaryota</taxon>
        <taxon>Fungi</taxon>
        <taxon>Dikarya</taxon>
        <taxon>Ascomycota</taxon>
        <taxon>Pezizomycotina</taxon>
        <taxon>Sordariomycetes</taxon>
        <taxon>Sordariomycetidae</taxon>
        <taxon>Sordariales</taxon>
        <taxon>Diplogelasinosporaceae</taxon>
        <taxon>Diplogelasinospora</taxon>
    </lineage>
</organism>
<dbReference type="PANTHER" id="PTHR21248:SF11">
    <property type="entry name" value="PLD PHOSPHODIESTERASE DOMAIN-CONTAINING PROTEIN"/>
    <property type="match status" value="1"/>
</dbReference>
<accession>A0AAN6N1G8</accession>
<evidence type="ECO:0000313" key="2">
    <source>
        <dbReference type="EMBL" id="KAK3937435.1"/>
    </source>
</evidence>
<feature type="domain" description="PLD phosphodiesterase" evidence="1">
    <location>
        <begin position="456"/>
        <end position="478"/>
    </location>
</feature>
<dbReference type="Proteomes" id="UP001303473">
    <property type="component" value="Unassembled WGS sequence"/>
</dbReference>
<dbReference type="SMART" id="SM00155">
    <property type="entry name" value="PLDc"/>
    <property type="match status" value="2"/>
</dbReference>
<dbReference type="Pfam" id="PF13091">
    <property type="entry name" value="PLDc_2"/>
    <property type="match status" value="1"/>
</dbReference>